<evidence type="ECO:0000256" key="9">
    <source>
        <dbReference type="ARBA" id="ARBA00025661"/>
    </source>
</evidence>
<evidence type="ECO:0000256" key="5">
    <source>
        <dbReference type="ARBA" id="ARBA00023015"/>
    </source>
</evidence>
<feature type="compositionally biased region" description="Low complexity" evidence="12">
    <location>
        <begin position="772"/>
        <end position="788"/>
    </location>
</feature>
<keyword evidence="7 11" id="KW-0804">Transcription</keyword>
<feature type="compositionally biased region" description="Basic residues" evidence="12">
    <location>
        <begin position="734"/>
        <end position="745"/>
    </location>
</feature>
<dbReference type="InterPro" id="IPR041285">
    <property type="entry name" value="MID_MedPIWI"/>
</dbReference>
<feature type="domain" description="MID" evidence="14">
    <location>
        <begin position="1054"/>
        <end position="1226"/>
    </location>
</feature>
<dbReference type="Pfam" id="PF18296">
    <property type="entry name" value="MID_MedPIWI"/>
    <property type="match status" value="1"/>
</dbReference>
<evidence type="ECO:0000256" key="7">
    <source>
        <dbReference type="ARBA" id="ARBA00023163"/>
    </source>
</evidence>
<keyword evidence="4 11" id="KW-0678">Repressor</keyword>
<comment type="subunit">
    <text evidence="11">Component of the SRB8-11 complex, which itself associates with the Mediator complex.</text>
</comment>
<dbReference type="PANTHER" id="PTHR48249:SF3">
    <property type="entry name" value="MEDIATOR OF RNA POLYMERASE II TRANSCRIPTION SUBUNIT 13"/>
    <property type="match status" value="1"/>
</dbReference>
<dbReference type="EMBL" id="BAABUJ010000021">
    <property type="protein sequence ID" value="GAA5802065.1"/>
    <property type="molecule type" value="Genomic_DNA"/>
</dbReference>
<comment type="similarity">
    <text evidence="2 11">Belongs to the Mediator complex subunit 13 family.</text>
</comment>
<evidence type="ECO:0000313" key="15">
    <source>
        <dbReference type="EMBL" id="GAA5802065.1"/>
    </source>
</evidence>
<evidence type="ECO:0000259" key="13">
    <source>
        <dbReference type="Pfam" id="PF06333"/>
    </source>
</evidence>
<comment type="function">
    <text evidence="9 11">Component of the SRB8-11 complex. The SRB8-11 complex is a regulatory module of the Mediator complex which is itself involved in regulation of basal and activated RNA polymerase II-dependent transcription. The SRB8-11 complex may be involved in the transcriptional repression of a subset of genes regulated by Mediator. It may inhibit the association of the Mediator complex with RNA polymerase II to form the holoenzyme complex.</text>
</comment>
<evidence type="ECO:0000256" key="2">
    <source>
        <dbReference type="ARBA" id="ARBA00009354"/>
    </source>
</evidence>
<evidence type="ECO:0000256" key="6">
    <source>
        <dbReference type="ARBA" id="ARBA00023159"/>
    </source>
</evidence>
<protein>
    <recommendedName>
        <fullName evidence="3 11">Mediator of RNA polymerase II transcription subunit 13</fullName>
    </recommendedName>
    <alternativeName>
        <fullName evidence="10 11">Mediator complex subunit 13</fullName>
    </alternativeName>
</protein>
<dbReference type="InterPro" id="IPR051139">
    <property type="entry name" value="Mediator_complx_sub13"/>
</dbReference>
<evidence type="ECO:0000256" key="4">
    <source>
        <dbReference type="ARBA" id="ARBA00022491"/>
    </source>
</evidence>
<keyword evidence="8 11" id="KW-0539">Nucleus</keyword>
<evidence type="ECO:0000313" key="16">
    <source>
        <dbReference type="Proteomes" id="UP001476247"/>
    </source>
</evidence>
<dbReference type="InterPro" id="IPR009401">
    <property type="entry name" value="Med13_C"/>
</dbReference>
<keyword evidence="6 11" id="KW-0010">Activator</keyword>
<sequence>MRAYTNLISASIPTLWTISSDSNEPGKDIVLELWVFWFDERHTGKIDTSDDLDALEEIKVGSFTWENAYSTIQSPTASPIASSAQSNASTPVTVSDEYRLFIKSIRNLVHVQMKNKGAFPLGEFYIFPNSDQDVVGEDKSNQSNLLHLTTSLLCCSYNIYLVSTNLIFQPNTRRMRIRPITIQTIRNRGKKVMISPFGETAYIATNNYSLPQQMEDSILKKWSLLLDIPYTNLIQQPPLSYKHHQQQQQEQQQQPQQQQPQQQQQKILPNLVAIKVSPTDETFYYPSRLIFVSSSSRLSPTAMAGMNGLFGFNQGFTEDLGDKWNRSVWSEKISNYWEYACPRDTTINTVLDTLSQDSSSSSMPNLLQKAINEPVIASPLMATKSVATPGSATGCQRNDTSMTPSSSVLDDDDSSVQLQQQQQQNFQPQHQLQQRTKARYQSGLSLVDFAMTHFAMPNNNNDEQLPEYPELLNTTTLPATTNDDPSPLPAKNLTSDIHTITTNTVTVVNSTYQSPHLPNLELEGFGIVDNMDVDSMVLDMPNRWTDDGMGDLDSFDFGVTEEDFDFFESGPTPTAPAAVVAATTTTLLPAVETNPFDEDTLMLDTLIEQAPPFTEFDNKELVTLDQKQQQHILDTDMDSVSQDASVTPLEVGMAQHDSFTRMRQQQQQQQETLFMNPANDQHPSFVPPQFAPVKIDFMVNDAKYVNGGKFTYSPNFPQSKRKGSDYQPDYIPLVRKKKSERRKSSKLLSDTIKQQEQNAEESNPNILLLKNATTSTVSTSSQHSSTDESSSEESESESESEDEASRVSRTLKALFRAQDKYLRSLIRTTPVTTIKKQVSIENMMMDYDSPFPRTVASSVIHLDTKKQMSEAEESKALDYLCQQVVMGGYPFSGGIESMSSNGFEANEGESAKILVARRRNLLQKFNGDTIHIPSTPNDVDYMTQNFKSVLGDIFYQRKSTDMNDMCLDQSPLPVSVTVKGPLNVQQYYDLSETNQTHSKYGKYQVKKRRPAEPNLDTLQPPNITISRQDDFIEGSSKLIMFWEKLRLEPYSSKKHVNYFVVYPKNESIENSVTHFFKGLSTLYETCHLGVHQPGNTGVYRRGHVPVPLLPQSENESAEDIQLQSYIAECQNLGSALGGSLAENVHIVIYIVNPASHLGSNLDLSRCFSKLMAAYNAASIGSRTTEKTRARLAMQLVPIEHILRSTSFGGCLKFGLKEIAFSVYSKCHAVVGRHHTMKGIEDTNPVTEMYAPPFILSKPIPTTIPFKLKKALNAFPDILENHAVLHMGYCFSFDKRYMIIVWTDNRGELVEFSVLDNRPYHLDLARVFEEAWVKTKEIAKRAGFAWTIVIAKIGLLFEHELQAWIQCISAEEKVAIVSLDIESPLYISPTCDIRGMHDVSNMSDNLSAHNMMNTAAATTTAGKKAVDTVGSGLTKALLLNHRVAYSNKRERASFGVLGIDPVSEVEDWMIPLASGYMIHSAPVTENPNNELFNCNPLVIEIHLSFNQTNHSAYSTLRDIIKKYHALSYVNVMPSNSNCLPIHLALVERLSRILLVNT</sequence>
<keyword evidence="5 11" id="KW-0805">Transcription regulation</keyword>
<comment type="caution">
    <text evidence="15">The sequence shown here is derived from an EMBL/GenBank/DDBJ whole genome shotgun (WGS) entry which is preliminary data.</text>
</comment>
<dbReference type="Proteomes" id="UP001476247">
    <property type="component" value="Unassembled WGS sequence"/>
</dbReference>
<gene>
    <name evidence="15" type="ORF">HPULCUR_007525</name>
</gene>
<dbReference type="PANTHER" id="PTHR48249">
    <property type="entry name" value="MEDIATOR OF RNA POLYMERASE II TRANSCRIPTION SUBUNIT 13"/>
    <property type="match status" value="1"/>
</dbReference>
<feature type="region of interest" description="Disordered" evidence="12">
    <location>
        <begin position="710"/>
        <end position="806"/>
    </location>
</feature>
<feature type="region of interest" description="Disordered" evidence="12">
    <location>
        <begin position="240"/>
        <end position="265"/>
    </location>
</feature>
<evidence type="ECO:0000256" key="10">
    <source>
        <dbReference type="ARBA" id="ARBA00032008"/>
    </source>
</evidence>
<feature type="compositionally biased region" description="Low complexity" evidence="12">
    <location>
        <begin position="415"/>
        <end position="434"/>
    </location>
</feature>
<dbReference type="Pfam" id="PF06333">
    <property type="entry name" value="Med13_C"/>
    <property type="match status" value="1"/>
</dbReference>
<evidence type="ECO:0000259" key="14">
    <source>
        <dbReference type="Pfam" id="PF18296"/>
    </source>
</evidence>
<feature type="compositionally biased region" description="Acidic residues" evidence="12">
    <location>
        <begin position="789"/>
        <end position="802"/>
    </location>
</feature>
<evidence type="ECO:0000256" key="12">
    <source>
        <dbReference type="SAM" id="MobiDB-lite"/>
    </source>
</evidence>
<evidence type="ECO:0000256" key="3">
    <source>
        <dbReference type="ARBA" id="ARBA00019618"/>
    </source>
</evidence>
<keyword evidence="16" id="KW-1185">Reference proteome</keyword>
<feature type="compositionally biased region" description="Polar residues" evidence="12">
    <location>
        <begin position="388"/>
        <end position="404"/>
    </location>
</feature>
<feature type="domain" description="Mediator complex subunit Med13 C-terminal" evidence="13">
    <location>
        <begin position="1249"/>
        <end position="1545"/>
    </location>
</feature>
<reference evidence="15 16" key="1">
    <citation type="submission" date="2024-04" db="EMBL/GenBank/DDBJ databases">
        <title>genome sequences of Mucor flavus KT1a and Helicostylum pulchrum KT1b strains isolation_sourced from the surface of a dry-aged beef.</title>
        <authorList>
            <person name="Toyotome T."/>
            <person name="Hosono M."/>
            <person name="Torimaru M."/>
            <person name="Fukuda K."/>
            <person name="Mikami N."/>
        </authorList>
    </citation>
    <scope>NUCLEOTIDE SEQUENCE [LARGE SCALE GENOMIC DNA]</scope>
    <source>
        <strain evidence="15 16">KT1b</strain>
    </source>
</reference>
<organism evidence="15 16">
    <name type="scientific">Helicostylum pulchrum</name>
    <dbReference type="NCBI Taxonomy" id="562976"/>
    <lineage>
        <taxon>Eukaryota</taxon>
        <taxon>Fungi</taxon>
        <taxon>Fungi incertae sedis</taxon>
        <taxon>Mucoromycota</taxon>
        <taxon>Mucoromycotina</taxon>
        <taxon>Mucoromycetes</taxon>
        <taxon>Mucorales</taxon>
        <taxon>Mucorineae</taxon>
        <taxon>Mucoraceae</taxon>
        <taxon>Helicostylum</taxon>
    </lineage>
</organism>
<feature type="compositionally biased region" description="Low complexity" evidence="12">
    <location>
        <begin position="246"/>
        <end position="265"/>
    </location>
</feature>
<feature type="region of interest" description="Disordered" evidence="12">
    <location>
        <begin position="388"/>
        <end position="434"/>
    </location>
</feature>
<accession>A0ABP9Y4Z3</accession>
<evidence type="ECO:0000256" key="11">
    <source>
        <dbReference type="RuleBase" id="RU364134"/>
    </source>
</evidence>
<feature type="compositionally biased region" description="Polar residues" evidence="12">
    <location>
        <begin position="747"/>
        <end position="765"/>
    </location>
</feature>
<comment type="subcellular location">
    <subcellularLocation>
        <location evidence="1 11">Nucleus</location>
    </subcellularLocation>
</comment>
<evidence type="ECO:0000256" key="1">
    <source>
        <dbReference type="ARBA" id="ARBA00004123"/>
    </source>
</evidence>
<proteinExistence type="inferred from homology"/>
<evidence type="ECO:0000256" key="8">
    <source>
        <dbReference type="ARBA" id="ARBA00023242"/>
    </source>
</evidence>
<name>A0ABP9Y4Z3_9FUNG</name>